<dbReference type="Proteomes" id="UP000618591">
    <property type="component" value="Unassembled WGS sequence"/>
</dbReference>
<gene>
    <name evidence="2" type="ORF">GCM10011395_15410</name>
</gene>
<dbReference type="EMBL" id="BMDW01000007">
    <property type="protein sequence ID" value="GGA46085.1"/>
    <property type="molecule type" value="Genomic_DNA"/>
</dbReference>
<protein>
    <submittedName>
        <fullName evidence="2">Aryl-alcohol dehydrogenase</fullName>
    </submittedName>
</protein>
<dbReference type="PANTHER" id="PTHR43364:SF1">
    <property type="entry name" value="OXIDOREDUCTASE YDHF"/>
    <property type="match status" value="1"/>
</dbReference>
<evidence type="ECO:0000259" key="1">
    <source>
        <dbReference type="Pfam" id="PF00248"/>
    </source>
</evidence>
<dbReference type="InterPro" id="IPR020471">
    <property type="entry name" value="AKR"/>
</dbReference>
<reference evidence="3" key="1">
    <citation type="journal article" date="2019" name="Int. J. Syst. Evol. Microbiol.">
        <title>The Global Catalogue of Microorganisms (GCM) 10K type strain sequencing project: providing services to taxonomists for standard genome sequencing and annotation.</title>
        <authorList>
            <consortium name="The Broad Institute Genomics Platform"/>
            <consortium name="The Broad Institute Genome Sequencing Center for Infectious Disease"/>
            <person name="Wu L."/>
            <person name="Ma J."/>
        </authorList>
    </citation>
    <scope>NUCLEOTIDE SEQUENCE [LARGE SCALE GENOMIC DNA]</scope>
    <source>
        <strain evidence="3">CGMCC 1.10106</strain>
    </source>
</reference>
<dbReference type="Pfam" id="PF00248">
    <property type="entry name" value="Aldo_ket_red"/>
    <property type="match status" value="1"/>
</dbReference>
<evidence type="ECO:0000313" key="3">
    <source>
        <dbReference type="Proteomes" id="UP000618591"/>
    </source>
</evidence>
<dbReference type="InterPro" id="IPR036812">
    <property type="entry name" value="NAD(P)_OxRdtase_dom_sf"/>
</dbReference>
<dbReference type="PANTHER" id="PTHR43364">
    <property type="entry name" value="NADH-SPECIFIC METHYLGLYOXAL REDUCTASE-RELATED"/>
    <property type="match status" value="1"/>
</dbReference>
<evidence type="ECO:0000313" key="2">
    <source>
        <dbReference type="EMBL" id="GGA46085.1"/>
    </source>
</evidence>
<dbReference type="PROSITE" id="PS00062">
    <property type="entry name" value="ALDOKETO_REDUCTASE_2"/>
    <property type="match status" value="1"/>
</dbReference>
<name>A0ABQ1GLR0_9SPHN</name>
<sequence>MLDTHHSGANQAVSHLLSHNLLLYMTAMSEIMLTPEMRALGKSGIMVSPIAWGMWRFGHASHAEGRALIEAAFAAGVTLFDTADIYGFDGSGGFGDAEASLGRILAETPELRSRMVLATKGGITPPVPYDSGRDYLMAALDASLTRLQVEQVDLYQIHRPDILAHPQDVARTLEEMVTSGKVRAVGVSNYTVAQTQAIAALLTIPLASVQPEFSALALDPITDGLLDLTMERDVAVLAWSPLGGGRIGAPEDERSKAVAAALDVVAQAAGVSRATAAYAWIMAHPARAIPIVGTQNVARIGEIAEVYKVRFTRQTWYDVLVASRGERLP</sequence>
<dbReference type="Gene3D" id="3.20.20.100">
    <property type="entry name" value="NADP-dependent oxidoreductase domain"/>
    <property type="match status" value="1"/>
</dbReference>
<dbReference type="InterPro" id="IPR018170">
    <property type="entry name" value="Aldo/ket_reductase_CS"/>
</dbReference>
<accession>A0ABQ1GLR0</accession>
<dbReference type="InterPro" id="IPR050523">
    <property type="entry name" value="AKR_Detox_Biosynth"/>
</dbReference>
<proteinExistence type="predicted"/>
<keyword evidence="3" id="KW-1185">Reference proteome</keyword>
<comment type="caution">
    <text evidence="2">The sequence shown here is derived from an EMBL/GenBank/DDBJ whole genome shotgun (WGS) entry which is preliminary data.</text>
</comment>
<dbReference type="InterPro" id="IPR023210">
    <property type="entry name" value="NADP_OxRdtase_dom"/>
</dbReference>
<dbReference type="PRINTS" id="PR00069">
    <property type="entry name" value="ALDKETRDTASE"/>
</dbReference>
<organism evidence="2 3">
    <name type="scientific">Sphingomonas psychrolutea</name>
    <dbReference type="NCBI Taxonomy" id="1259676"/>
    <lineage>
        <taxon>Bacteria</taxon>
        <taxon>Pseudomonadati</taxon>
        <taxon>Pseudomonadota</taxon>
        <taxon>Alphaproteobacteria</taxon>
        <taxon>Sphingomonadales</taxon>
        <taxon>Sphingomonadaceae</taxon>
        <taxon>Sphingomonas</taxon>
    </lineage>
</organism>
<dbReference type="SUPFAM" id="SSF51430">
    <property type="entry name" value="NAD(P)-linked oxidoreductase"/>
    <property type="match status" value="1"/>
</dbReference>
<feature type="domain" description="NADP-dependent oxidoreductase" evidence="1">
    <location>
        <begin position="49"/>
        <end position="316"/>
    </location>
</feature>